<proteinExistence type="predicted"/>
<dbReference type="Gene3D" id="2.120.10.30">
    <property type="entry name" value="TolB, C-terminal domain"/>
    <property type="match status" value="1"/>
</dbReference>
<reference evidence="2 3" key="1">
    <citation type="submission" date="2020-01" db="EMBL/GenBank/DDBJ databases">
        <title>Insect and environment-associated Actinomycetes.</title>
        <authorList>
            <person name="Currrie C."/>
            <person name="Chevrette M."/>
            <person name="Carlson C."/>
            <person name="Stubbendieck R."/>
            <person name="Wendt-Pienkowski E."/>
        </authorList>
    </citation>
    <scope>NUCLEOTIDE SEQUENCE [LARGE SCALE GENOMIC DNA]</scope>
    <source>
        <strain evidence="2 3">SID10258</strain>
    </source>
</reference>
<evidence type="ECO:0000313" key="3">
    <source>
        <dbReference type="Proteomes" id="UP000475532"/>
    </source>
</evidence>
<protein>
    <submittedName>
        <fullName evidence="2">Uncharacterized protein</fullName>
    </submittedName>
</protein>
<accession>A0A6L9QCL5</accession>
<organism evidence="2 3">
    <name type="scientific">Actinomadura bangladeshensis</name>
    <dbReference type="NCBI Taxonomy" id="453573"/>
    <lineage>
        <taxon>Bacteria</taxon>
        <taxon>Bacillati</taxon>
        <taxon>Actinomycetota</taxon>
        <taxon>Actinomycetes</taxon>
        <taxon>Streptosporangiales</taxon>
        <taxon>Thermomonosporaceae</taxon>
        <taxon>Actinomadura</taxon>
    </lineage>
</organism>
<keyword evidence="1" id="KW-1133">Transmembrane helix</keyword>
<dbReference type="EMBL" id="JAAGLI010000240">
    <property type="protein sequence ID" value="NEA22842.1"/>
    <property type="molecule type" value="Genomic_DNA"/>
</dbReference>
<keyword evidence="1" id="KW-0472">Membrane</keyword>
<gene>
    <name evidence="2" type="ORF">G3I70_10100</name>
</gene>
<evidence type="ECO:0000313" key="2">
    <source>
        <dbReference type="EMBL" id="NEA22842.1"/>
    </source>
</evidence>
<dbReference type="SUPFAM" id="SSF82171">
    <property type="entry name" value="DPP6 N-terminal domain-like"/>
    <property type="match status" value="1"/>
</dbReference>
<dbReference type="InterPro" id="IPR011042">
    <property type="entry name" value="6-blade_b-propeller_TolB-like"/>
</dbReference>
<feature type="transmembrane region" description="Helical" evidence="1">
    <location>
        <begin position="34"/>
        <end position="52"/>
    </location>
</feature>
<name>A0A6L9QCL5_9ACTN</name>
<sequence>MITAVVILVGAAAAGLIGATAGWIPRPAWMRRRHAVTVLVLVTAAIGLLTVLQDVHDRSAPKAPDTRVPQPAELADLRVLTLDDSAGRPILFSSKGDGSGRQPIIDPVGLPLAPTADGQALIGVEHEVDSSHVVVFDLQGDLIRRLTSATAWVKDTSPTVATGQVYFIREFWRDQGEGVSAMTGTAVMSVPLKGGTARRVPTSGREFRSISASTAGRTLAGVCVAGHGPLQACLLNPRTGTAQHLGISTNATVSDIAMSPDGTRFAYSSPSTNPYGAEQIHVYDVSSKDDLRLTAESGKNSAPSWIPNTTCVSYAHYERPTGSSIHYSCLASPGVSHTLLPVGSSPLWLPPPHG</sequence>
<evidence type="ECO:0000256" key="1">
    <source>
        <dbReference type="SAM" id="Phobius"/>
    </source>
</evidence>
<keyword evidence="1" id="KW-0812">Transmembrane</keyword>
<dbReference type="AlphaFoldDB" id="A0A6L9QCL5"/>
<comment type="caution">
    <text evidence="2">The sequence shown here is derived from an EMBL/GenBank/DDBJ whole genome shotgun (WGS) entry which is preliminary data.</text>
</comment>
<dbReference type="RefSeq" id="WP_163054817.1">
    <property type="nucleotide sequence ID" value="NZ_JAAGLI010000240.1"/>
</dbReference>
<dbReference type="Proteomes" id="UP000475532">
    <property type="component" value="Unassembled WGS sequence"/>
</dbReference>